<accession>A0AAD4EKE6</accession>
<keyword evidence="2" id="KW-0472">Membrane</keyword>
<dbReference type="RefSeq" id="XP_041233306.1">
    <property type="nucleotide sequence ID" value="XM_041365977.1"/>
</dbReference>
<feature type="transmembrane region" description="Helical" evidence="2">
    <location>
        <begin position="71"/>
        <end position="93"/>
    </location>
</feature>
<dbReference type="Proteomes" id="UP001195769">
    <property type="component" value="Unassembled WGS sequence"/>
</dbReference>
<evidence type="ECO:0000313" key="3">
    <source>
        <dbReference type="EMBL" id="KAG1907731.1"/>
    </source>
</evidence>
<feature type="transmembrane region" description="Helical" evidence="2">
    <location>
        <begin position="114"/>
        <end position="136"/>
    </location>
</feature>
<keyword evidence="2" id="KW-0812">Transmembrane</keyword>
<organism evidence="3 4">
    <name type="scientific">Suillus fuscotomentosus</name>
    <dbReference type="NCBI Taxonomy" id="1912939"/>
    <lineage>
        <taxon>Eukaryota</taxon>
        <taxon>Fungi</taxon>
        <taxon>Dikarya</taxon>
        <taxon>Basidiomycota</taxon>
        <taxon>Agaricomycotina</taxon>
        <taxon>Agaricomycetes</taxon>
        <taxon>Agaricomycetidae</taxon>
        <taxon>Boletales</taxon>
        <taxon>Suillineae</taxon>
        <taxon>Suillaceae</taxon>
        <taxon>Suillus</taxon>
    </lineage>
</organism>
<comment type="caution">
    <text evidence="3">The sequence shown here is derived from an EMBL/GenBank/DDBJ whole genome shotgun (WGS) entry which is preliminary data.</text>
</comment>
<dbReference type="AlphaFoldDB" id="A0AAD4EKE6"/>
<keyword evidence="4" id="KW-1185">Reference proteome</keyword>
<evidence type="ECO:0000313" key="4">
    <source>
        <dbReference type="Proteomes" id="UP001195769"/>
    </source>
</evidence>
<evidence type="ECO:0000256" key="1">
    <source>
        <dbReference type="SAM" id="MobiDB-lite"/>
    </source>
</evidence>
<feature type="compositionally biased region" description="Low complexity" evidence="1">
    <location>
        <begin position="1"/>
        <end position="16"/>
    </location>
</feature>
<keyword evidence="2" id="KW-1133">Transmembrane helix</keyword>
<feature type="region of interest" description="Disordered" evidence="1">
    <location>
        <begin position="1"/>
        <end position="49"/>
    </location>
</feature>
<evidence type="ECO:0000256" key="2">
    <source>
        <dbReference type="SAM" id="Phobius"/>
    </source>
</evidence>
<gene>
    <name evidence="3" type="ORF">F5891DRAFT_1180757</name>
</gene>
<protein>
    <submittedName>
        <fullName evidence="3">Uncharacterized protein</fullName>
    </submittedName>
</protein>
<dbReference type="GeneID" id="64660275"/>
<proteinExistence type="predicted"/>
<feature type="compositionally biased region" description="Low complexity" evidence="1">
    <location>
        <begin position="27"/>
        <end position="43"/>
    </location>
</feature>
<name>A0AAD4EKE6_9AGAM</name>
<sequence length="157" mass="17505">MANKDYYGGQQQQYYPPQGPPPGQGGYYPQQPQQSYGGQPYGQSYGGPGYQPQPPPQTVYVSVHNPAHNNLLSPVVLVEALAAWLVSLVHVFAAVPRRHFATVYFDENPLMITLYMSAGCLYATMDTNLYFLSLVMSHPDFYSLDYDTVLRDSVVSE</sequence>
<reference evidence="3" key="1">
    <citation type="journal article" date="2020" name="New Phytol.">
        <title>Comparative genomics reveals dynamic genome evolution in host specialist ectomycorrhizal fungi.</title>
        <authorList>
            <person name="Lofgren L.A."/>
            <person name="Nguyen N.H."/>
            <person name="Vilgalys R."/>
            <person name="Ruytinx J."/>
            <person name="Liao H.L."/>
            <person name="Branco S."/>
            <person name="Kuo A."/>
            <person name="LaButti K."/>
            <person name="Lipzen A."/>
            <person name="Andreopoulos W."/>
            <person name="Pangilinan J."/>
            <person name="Riley R."/>
            <person name="Hundley H."/>
            <person name="Na H."/>
            <person name="Barry K."/>
            <person name="Grigoriev I.V."/>
            <person name="Stajich J.E."/>
            <person name="Kennedy P.G."/>
        </authorList>
    </citation>
    <scope>NUCLEOTIDE SEQUENCE</scope>
    <source>
        <strain evidence="3">FC203</strain>
    </source>
</reference>
<dbReference type="EMBL" id="JABBWK010000002">
    <property type="protein sequence ID" value="KAG1907731.1"/>
    <property type="molecule type" value="Genomic_DNA"/>
</dbReference>